<name>A0AAV3ZH02_9GAST</name>
<evidence type="ECO:0000313" key="1">
    <source>
        <dbReference type="EMBL" id="GFN93663.1"/>
    </source>
</evidence>
<reference evidence="1 2" key="1">
    <citation type="journal article" date="2021" name="Elife">
        <title>Chloroplast acquisition without the gene transfer in kleptoplastic sea slugs, Plakobranchus ocellatus.</title>
        <authorList>
            <person name="Maeda T."/>
            <person name="Takahashi S."/>
            <person name="Yoshida T."/>
            <person name="Shimamura S."/>
            <person name="Takaki Y."/>
            <person name="Nagai Y."/>
            <person name="Toyoda A."/>
            <person name="Suzuki Y."/>
            <person name="Arimoto A."/>
            <person name="Ishii H."/>
            <person name="Satoh N."/>
            <person name="Nishiyama T."/>
            <person name="Hasebe M."/>
            <person name="Maruyama T."/>
            <person name="Minagawa J."/>
            <person name="Obokata J."/>
            <person name="Shigenobu S."/>
        </authorList>
    </citation>
    <scope>NUCLEOTIDE SEQUENCE [LARGE SCALE GENOMIC DNA]</scope>
</reference>
<dbReference type="AlphaFoldDB" id="A0AAV3ZH02"/>
<dbReference type="EMBL" id="BLXT01002363">
    <property type="protein sequence ID" value="GFN93663.1"/>
    <property type="molecule type" value="Genomic_DNA"/>
</dbReference>
<accession>A0AAV3ZH02</accession>
<gene>
    <name evidence="1" type="ORF">PoB_002016900</name>
</gene>
<dbReference type="Proteomes" id="UP000735302">
    <property type="component" value="Unassembled WGS sequence"/>
</dbReference>
<evidence type="ECO:0000313" key="2">
    <source>
        <dbReference type="Proteomes" id="UP000735302"/>
    </source>
</evidence>
<comment type="caution">
    <text evidence="1">The sequence shown here is derived from an EMBL/GenBank/DDBJ whole genome shotgun (WGS) entry which is preliminary data.</text>
</comment>
<evidence type="ECO:0008006" key="3">
    <source>
        <dbReference type="Google" id="ProtNLM"/>
    </source>
</evidence>
<organism evidence="1 2">
    <name type="scientific">Plakobranchus ocellatus</name>
    <dbReference type="NCBI Taxonomy" id="259542"/>
    <lineage>
        <taxon>Eukaryota</taxon>
        <taxon>Metazoa</taxon>
        <taxon>Spiralia</taxon>
        <taxon>Lophotrochozoa</taxon>
        <taxon>Mollusca</taxon>
        <taxon>Gastropoda</taxon>
        <taxon>Heterobranchia</taxon>
        <taxon>Euthyneura</taxon>
        <taxon>Panpulmonata</taxon>
        <taxon>Sacoglossa</taxon>
        <taxon>Placobranchoidea</taxon>
        <taxon>Plakobranchidae</taxon>
        <taxon>Plakobranchus</taxon>
    </lineage>
</organism>
<keyword evidence="2" id="KW-1185">Reference proteome</keyword>
<protein>
    <recommendedName>
        <fullName evidence="3">Secreted protein</fullName>
    </recommendedName>
</protein>
<proteinExistence type="predicted"/>
<sequence length="75" mass="8734">MLRCSRNVWFFSIVKAPPLLHDARSLAMSTTSPVPRWRWLRVNQVCVPVSHPNTKDDDTIAEASLQDRICWTKKR</sequence>